<protein>
    <recommendedName>
        <fullName evidence="3">Carboxypeptidase regulatory-like domain-containing protein</fullName>
    </recommendedName>
</protein>
<reference evidence="1 2" key="1">
    <citation type="submission" date="2019-02" db="EMBL/GenBank/DDBJ databases">
        <title>Deep-cultivation of Planctomycetes and their phenomic and genomic characterization uncovers novel biology.</title>
        <authorList>
            <person name="Wiegand S."/>
            <person name="Jogler M."/>
            <person name="Boedeker C."/>
            <person name="Pinto D."/>
            <person name="Vollmers J."/>
            <person name="Rivas-Marin E."/>
            <person name="Kohn T."/>
            <person name="Peeters S.H."/>
            <person name="Heuer A."/>
            <person name="Rast P."/>
            <person name="Oberbeckmann S."/>
            <person name="Bunk B."/>
            <person name="Jeske O."/>
            <person name="Meyerdierks A."/>
            <person name="Storesund J.E."/>
            <person name="Kallscheuer N."/>
            <person name="Luecker S."/>
            <person name="Lage O.M."/>
            <person name="Pohl T."/>
            <person name="Merkel B.J."/>
            <person name="Hornburger P."/>
            <person name="Mueller R.-W."/>
            <person name="Bruemmer F."/>
            <person name="Labrenz M."/>
            <person name="Spormann A.M."/>
            <person name="Op Den Camp H."/>
            <person name="Overmann J."/>
            <person name="Amann R."/>
            <person name="Jetten M.S.M."/>
            <person name="Mascher T."/>
            <person name="Medema M.H."/>
            <person name="Devos D.P."/>
            <person name="Kaster A.-K."/>
            <person name="Ovreas L."/>
            <person name="Rohde M."/>
            <person name="Galperin M.Y."/>
            <person name="Jogler C."/>
        </authorList>
    </citation>
    <scope>NUCLEOTIDE SEQUENCE [LARGE SCALE GENOMIC DNA]</scope>
    <source>
        <strain evidence="1 2">Pla108</strain>
    </source>
</reference>
<accession>A0A5C6A3N6</accession>
<evidence type="ECO:0008006" key="3">
    <source>
        <dbReference type="Google" id="ProtNLM"/>
    </source>
</evidence>
<comment type="caution">
    <text evidence="1">The sequence shown here is derived from an EMBL/GenBank/DDBJ whole genome shotgun (WGS) entry which is preliminary data.</text>
</comment>
<keyword evidence="2" id="KW-1185">Reference proteome</keyword>
<evidence type="ECO:0000313" key="2">
    <source>
        <dbReference type="Proteomes" id="UP000317421"/>
    </source>
</evidence>
<dbReference type="Proteomes" id="UP000317421">
    <property type="component" value="Unassembled WGS sequence"/>
</dbReference>
<organism evidence="1 2">
    <name type="scientific">Botrimarina colliarenosi</name>
    <dbReference type="NCBI Taxonomy" id="2528001"/>
    <lineage>
        <taxon>Bacteria</taxon>
        <taxon>Pseudomonadati</taxon>
        <taxon>Planctomycetota</taxon>
        <taxon>Planctomycetia</taxon>
        <taxon>Pirellulales</taxon>
        <taxon>Lacipirellulaceae</taxon>
        <taxon>Botrimarina</taxon>
    </lineage>
</organism>
<dbReference type="EMBL" id="SJPR01000007">
    <property type="protein sequence ID" value="TWT94016.1"/>
    <property type="molecule type" value="Genomic_DNA"/>
</dbReference>
<dbReference type="InterPro" id="IPR013784">
    <property type="entry name" value="Carb-bd-like_fold"/>
</dbReference>
<dbReference type="GO" id="GO:0030246">
    <property type="term" value="F:carbohydrate binding"/>
    <property type="evidence" value="ECO:0007669"/>
    <property type="project" value="InterPro"/>
</dbReference>
<dbReference type="RefSeq" id="WP_197526687.1">
    <property type="nucleotide sequence ID" value="NZ_SJPR01000007.1"/>
</dbReference>
<gene>
    <name evidence="1" type="ORF">Pla108_37270</name>
</gene>
<evidence type="ECO:0000313" key="1">
    <source>
        <dbReference type="EMBL" id="TWT94016.1"/>
    </source>
</evidence>
<name>A0A5C6A3N6_9BACT</name>
<proteinExistence type="predicted"/>
<sequence>MIRLHKTALATFASPLLVLGVAVSTICCVGCSDGGVRVTGTVADPRGVPAPAVRVLFRHVEQPSIKANGLTDESGHYTLRRGSEELVPAGAYDVALTPVQTLGDTIPHTVKVPIVYGSFDTAGLRVEVSNASKVHDFAIHASTSR</sequence>
<dbReference type="SUPFAM" id="SSF49452">
    <property type="entry name" value="Starch-binding domain-like"/>
    <property type="match status" value="1"/>
</dbReference>
<dbReference type="AlphaFoldDB" id="A0A5C6A3N6"/>